<evidence type="ECO:0000256" key="7">
    <source>
        <dbReference type="SAM" id="SignalP"/>
    </source>
</evidence>
<dbReference type="GO" id="GO:0016020">
    <property type="term" value="C:membrane"/>
    <property type="evidence" value="ECO:0007669"/>
    <property type="project" value="UniProtKB-SubCell"/>
</dbReference>
<reference evidence="8" key="1">
    <citation type="submission" date="2021-01" db="EMBL/GenBank/DDBJ databases">
        <authorList>
            <person name="Corre E."/>
            <person name="Pelletier E."/>
            <person name="Niang G."/>
            <person name="Scheremetjew M."/>
            <person name="Finn R."/>
            <person name="Kale V."/>
            <person name="Holt S."/>
            <person name="Cochrane G."/>
            <person name="Meng A."/>
            <person name="Brown T."/>
            <person name="Cohen L."/>
        </authorList>
    </citation>
    <scope>NUCLEOTIDE SEQUENCE</scope>
    <source>
        <strain evidence="8">CCMP2877</strain>
    </source>
</reference>
<dbReference type="PANTHER" id="PTHR11266">
    <property type="entry name" value="PEROXISOMAL MEMBRANE PROTEIN 2, PXMP2 MPV17"/>
    <property type="match status" value="1"/>
</dbReference>
<dbReference type="PANTHER" id="PTHR11266:SF121">
    <property type="entry name" value="OS09G0315000 PROTEIN"/>
    <property type="match status" value="1"/>
</dbReference>
<dbReference type="InterPro" id="IPR007248">
    <property type="entry name" value="Mpv17_PMP22"/>
</dbReference>
<feature type="signal peptide" evidence="7">
    <location>
        <begin position="1"/>
        <end position="22"/>
    </location>
</feature>
<evidence type="ECO:0008006" key="9">
    <source>
        <dbReference type="Google" id="ProtNLM"/>
    </source>
</evidence>
<accession>A0A7S1UK34</accession>
<protein>
    <recommendedName>
        <fullName evidence="9">Peroxisomal membrane protein MPV17</fullName>
    </recommendedName>
</protein>
<evidence type="ECO:0000313" key="8">
    <source>
        <dbReference type="EMBL" id="CAD9270396.1"/>
    </source>
</evidence>
<evidence type="ECO:0000256" key="2">
    <source>
        <dbReference type="ARBA" id="ARBA00006824"/>
    </source>
</evidence>
<evidence type="ECO:0000256" key="6">
    <source>
        <dbReference type="RuleBase" id="RU363053"/>
    </source>
</evidence>
<gene>
    <name evidence="8" type="ORF">PPAR1163_LOCUS28835</name>
</gene>
<dbReference type="Pfam" id="PF04117">
    <property type="entry name" value="Mpv17_PMP22"/>
    <property type="match status" value="1"/>
</dbReference>
<keyword evidence="3" id="KW-0812">Transmembrane</keyword>
<dbReference type="EMBL" id="HBGJ01045882">
    <property type="protein sequence ID" value="CAD9270396.1"/>
    <property type="molecule type" value="Transcribed_RNA"/>
</dbReference>
<keyword evidence="7" id="KW-0732">Signal</keyword>
<dbReference type="AlphaFoldDB" id="A0A7S1UK34"/>
<feature type="chain" id="PRO_5031186960" description="Peroxisomal membrane protein MPV17" evidence="7">
    <location>
        <begin position="23"/>
        <end position="324"/>
    </location>
</feature>
<keyword evidence="4" id="KW-1133">Transmembrane helix</keyword>
<comment type="subcellular location">
    <subcellularLocation>
        <location evidence="1">Membrane</location>
        <topology evidence="1">Multi-pass membrane protein</topology>
    </subcellularLocation>
</comment>
<evidence type="ECO:0000256" key="3">
    <source>
        <dbReference type="ARBA" id="ARBA00022692"/>
    </source>
</evidence>
<organism evidence="8">
    <name type="scientific">Phaeomonas parva</name>
    <dbReference type="NCBI Taxonomy" id="124430"/>
    <lineage>
        <taxon>Eukaryota</taxon>
        <taxon>Sar</taxon>
        <taxon>Stramenopiles</taxon>
        <taxon>Ochrophyta</taxon>
        <taxon>Pinguiophyceae</taxon>
        <taxon>Pinguiochrysidales</taxon>
        <taxon>Pinguiochrysidaceae</taxon>
        <taxon>Phaeomonas</taxon>
    </lineage>
</organism>
<proteinExistence type="inferred from homology"/>
<evidence type="ECO:0000256" key="4">
    <source>
        <dbReference type="ARBA" id="ARBA00022989"/>
    </source>
</evidence>
<evidence type="ECO:0000256" key="1">
    <source>
        <dbReference type="ARBA" id="ARBA00004141"/>
    </source>
</evidence>
<name>A0A7S1UK34_9STRA</name>
<sequence>MARMRGGLAALTLSLSLSLSLSLRPAPRRTRLPVDPYVGMLWLDPNTNPSSNLSPKLNPVPKHYPQLYAVDESLKDEVARETEGNFWDTIACPQRVTNALLLALVVATAVKTVFTVDAHIWRGWTLQEVLLTLPRDNWLGYEGALLTDPVGTKTAINVVIYLLGDYCAQVIWSKEPREGGALDFDPWRTARNGLIALIFGPFVHYYYEFSDHILPMTSNLNRVAKILMDQSIYISVKTAAYIGLSNVLAGETKEYAGEEIKTRLPTVLFTAWRFWPIVHVVTYGLIPARHRVLWVNCVDLVWSSILAALVVNKDDDTEPQAQQT</sequence>
<keyword evidence="5" id="KW-0472">Membrane</keyword>
<evidence type="ECO:0000256" key="5">
    <source>
        <dbReference type="ARBA" id="ARBA00023136"/>
    </source>
</evidence>
<comment type="similarity">
    <text evidence="2 6">Belongs to the peroxisomal membrane protein PXMP2/4 family.</text>
</comment>
<dbReference type="GO" id="GO:0005737">
    <property type="term" value="C:cytoplasm"/>
    <property type="evidence" value="ECO:0007669"/>
    <property type="project" value="TreeGrafter"/>
</dbReference>